<proteinExistence type="predicted"/>
<dbReference type="GO" id="GO:0002949">
    <property type="term" value="P:tRNA threonylcarbamoyladenosine modification"/>
    <property type="evidence" value="ECO:0007669"/>
    <property type="project" value="InterPro"/>
</dbReference>
<organism evidence="2 3">
    <name type="scientific">Gordonia jinhuaensis</name>
    <dbReference type="NCBI Taxonomy" id="1517702"/>
    <lineage>
        <taxon>Bacteria</taxon>
        <taxon>Bacillati</taxon>
        <taxon>Actinomycetota</taxon>
        <taxon>Actinomycetes</taxon>
        <taxon>Mycobacteriales</taxon>
        <taxon>Gordoniaceae</taxon>
        <taxon>Gordonia</taxon>
    </lineage>
</organism>
<gene>
    <name evidence="2" type="ORF">GCM10011489_02000</name>
</gene>
<dbReference type="AlphaFoldDB" id="A0A916WPI3"/>
<evidence type="ECO:0000259" key="1">
    <source>
        <dbReference type="Pfam" id="PF00814"/>
    </source>
</evidence>
<evidence type="ECO:0000313" key="3">
    <source>
        <dbReference type="Proteomes" id="UP000621454"/>
    </source>
</evidence>
<dbReference type="SUPFAM" id="SSF53067">
    <property type="entry name" value="Actin-like ATPase domain"/>
    <property type="match status" value="2"/>
</dbReference>
<dbReference type="Proteomes" id="UP000621454">
    <property type="component" value="Unassembled WGS sequence"/>
</dbReference>
<keyword evidence="3" id="KW-1185">Reference proteome</keyword>
<reference evidence="2" key="1">
    <citation type="journal article" date="2014" name="Int. J. Syst. Evol. Microbiol.">
        <title>Complete genome sequence of Corynebacterium casei LMG S-19264T (=DSM 44701T), isolated from a smear-ripened cheese.</title>
        <authorList>
            <consortium name="US DOE Joint Genome Institute (JGI-PGF)"/>
            <person name="Walter F."/>
            <person name="Albersmeier A."/>
            <person name="Kalinowski J."/>
            <person name="Ruckert C."/>
        </authorList>
    </citation>
    <scope>NUCLEOTIDE SEQUENCE</scope>
    <source>
        <strain evidence="2">CGMCC 1.12827</strain>
    </source>
</reference>
<dbReference type="InterPro" id="IPR000905">
    <property type="entry name" value="Gcp-like_dom"/>
</dbReference>
<protein>
    <submittedName>
        <fullName evidence="2">tRNA (Adenosine(37)-N6)-threonylcarbamoyltransferase complex dimerization subunit type 1 TsaB</fullName>
    </submittedName>
</protein>
<dbReference type="InterPro" id="IPR022496">
    <property type="entry name" value="T6A_TsaB"/>
</dbReference>
<dbReference type="Gene3D" id="3.30.420.40">
    <property type="match status" value="2"/>
</dbReference>
<dbReference type="GO" id="GO:0005829">
    <property type="term" value="C:cytosol"/>
    <property type="evidence" value="ECO:0007669"/>
    <property type="project" value="TreeGrafter"/>
</dbReference>
<dbReference type="InterPro" id="IPR043129">
    <property type="entry name" value="ATPase_NBD"/>
</dbReference>
<comment type="caution">
    <text evidence="2">The sequence shown here is derived from an EMBL/GenBank/DDBJ whole genome shotgun (WGS) entry which is preliminary data.</text>
</comment>
<reference evidence="2" key="2">
    <citation type="submission" date="2020-09" db="EMBL/GenBank/DDBJ databases">
        <authorList>
            <person name="Sun Q."/>
            <person name="Zhou Y."/>
        </authorList>
    </citation>
    <scope>NUCLEOTIDE SEQUENCE</scope>
    <source>
        <strain evidence="2">CGMCC 1.12827</strain>
    </source>
</reference>
<name>A0A916WPI3_9ACTN</name>
<dbReference type="RefSeq" id="WP_188584694.1">
    <property type="nucleotide sequence ID" value="NZ_BMGC01000001.1"/>
</dbReference>
<dbReference type="PANTHER" id="PTHR11735:SF11">
    <property type="entry name" value="TRNA THREONYLCARBAMOYLADENOSINE BIOSYNTHESIS PROTEIN TSAB"/>
    <property type="match status" value="1"/>
</dbReference>
<dbReference type="Pfam" id="PF00814">
    <property type="entry name" value="TsaD"/>
    <property type="match status" value="1"/>
</dbReference>
<evidence type="ECO:0000313" key="2">
    <source>
        <dbReference type="EMBL" id="GGB17498.1"/>
    </source>
</evidence>
<accession>A0A916WPI3</accession>
<sequence>MLLLTVDTSTPTVVVGIGEVSRPPESIADVDVRCELSVERARGHAEIVTPMIVEALANSGVDKSDLDAVIVGCGPGPFTGLRVGMATGEAFADGLGIPAHGVCSLDAIAATGPAGSLLVVTDARRREIYYARYVDHVRTHGPSVQAPAAVAEELAGQQIDHVAGWREQAEQFGPYAETPSVPTVVGLVASSGAAAFTDTATGPLTPWYLRRPDALTLAEREQAGGRR</sequence>
<dbReference type="NCBIfam" id="TIGR03725">
    <property type="entry name" value="T6A_YeaZ"/>
    <property type="match status" value="1"/>
</dbReference>
<dbReference type="PANTHER" id="PTHR11735">
    <property type="entry name" value="TRNA N6-ADENOSINE THREONYLCARBAMOYLTRANSFERASE"/>
    <property type="match status" value="1"/>
</dbReference>
<dbReference type="EMBL" id="BMGC01000001">
    <property type="protein sequence ID" value="GGB17498.1"/>
    <property type="molecule type" value="Genomic_DNA"/>
</dbReference>
<feature type="domain" description="Gcp-like" evidence="1">
    <location>
        <begin position="41"/>
        <end position="164"/>
    </location>
</feature>